<sequence>MSVTENYDLLVIGSGEAGKYLAWTMAGEGHRTAVVERKLIGGSCPNIACLPSKNIIHSAKVRSFTRRAAEFGVELESAATSMKGVQARKRAMVEGLRRLHLDRFQASGAELIMGEARFVGERTVDVEPADGGKRRIRGERVFLDLGTHATVPDVPGLAAARPMTHVELLDLDRLPEHLIVIGGGYVGLELAQAMRRFGARVTVIEYGPQLAGREDADVAEAILELFRDEGITVHLRTHLRRVDGDSGRDVRAVTDGPDGEHMIEGTDLLVGVGRTPNTGGIGLERAGVKLTDTGYVAVDERLATTAAGVWAMGDCAGSPHFTHVAFDDFRVVHDNLHGGGSTTTDRLVPYCMYTDPELARVGCNESEARHRGIGYRVLTLPMAAVLRTRTLSEPRGFMKMLIAADGDEILGFTAFGAEASELMAAVQTAMISRTPYTALRSAIFAHPTASEGLTFLLRERPVPPSAVADAP</sequence>
<dbReference type="PANTHER" id="PTHR43014">
    <property type="entry name" value="MERCURIC REDUCTASE"/>
    <property type="match status" value="1"/>
</dbReference>
<dbReference type="EMBL" id="SUMC01000037">
    <property type="protein sequence ID" value="TKA06559.1"/>
    <property type="molecule type" value="Genomic_DNA"/>
</dbReference>
<gene>
    <name evidence="10" type="ORF">FCI23_31300</name>
</gene>
<evidence type="ECO:0000256" key="1">
    <source>
        <dbReference type="ARBA" id="ARBA00007532"/>
    </source>
</evidence>
<dbReference type="InterPro" id="IPR036188">
    <property type="entry name" value="FAD/NAD-bd_sf"/>
</dbReference>
<dbReference type="AlphaFoldDB" id="A0A4V5N1N2"/>
<dbReference type="PANTHER" id="PTHR43014:SF2">
    <property type="entry name" value="MERCURIC REDUCTASE"/>
    <property type="match status" value="1"/>
</dbReference>
<keyword evidence="2" id="KW-0285">Flavoprotein</keyword>
<dbReference type="InterPro" id="IPR016156">
    <property type="entry name" value="FAD/NAD-linked_Rdtase_dimer_sf"/>
</dbReference>
<dbReference type="GO" id="GO:0050660">
    <property type="term" value="F:flavin adenine dinucleotide binding"/>
    <property type="evidence" value="ECO:0007669"/>
    <property type="project" value="TreeGrafter"/>
</dbReference>
<evidence type="ECO:0000256" key="7">
    <source>
        <dbReference type="PIRSR" id="PIRSR000350-4"/>
    </source>
</evidence>
<feature type="domain" description="Pyridine nucleotide-disulphide oxidoreductase dimerisation" evidence="8">
    <location>
        <begin position="348"/>
        <end position="453"/>
    </location>
</feature>
<dbReference type="InterPro" id="IPR023753">
    <property type="entry name" value="FAD/NAD-binding_dom"/>
</dbReference>
<keyword evidence="4" id="KW-0560">Oxidoreductase</keyword>
<dbReference type="OrthoDB" id="4678789at2"/>
<feature type="binding site" evidence="6">
    <location>
        <position position="314"/>
    </location>
    <ligand>
        <name>FAD</name>
        <dbReference type="ChEBI" id="CHEBI:57692"/>
    </ligand>
</feature>
<feature type="active site" description="Proton acceptor" evidence="5">
    <location>
        <position position="446"/>
    </location>
</feature>
<name>A0A4V5N1N2_9ACTN</name>
<comment type="similarity">
    <text evidence="1">Belongs to the class-I pyridine nucleotide-disulfide oxidoreductase family.</text>
</comment>
<dbReference type="SUPFAM" id="SSF51905">
    <property type="entry name" value="FAD/NAD(P)-binding domain"/>
    <property type="match status" value="1"/>
</dbReference>
<keyword evidence="3 6" id="KW-0274">FAD</keyword>
<keyword evidence="6" id="KW-0547">Nucleotide-binding</keyword>
<feature type="binding site" evidence="6">
    <location>
        <begin position="182"/>
        <end position="189"/>
    </location>
    <ligand>
        <name>NAD(+)</name>
        <dbReference type="ChEBI" id="CHEBI:57540"/>
    </ligand>
</feature>
<evidence type="ECO:0000256" key="6">
    <source>
        <dbReference type="PIRSR" id="PIRSR000350-3"/>
    </source>
</evidence>
<proteinExistence type="inferred from homology"/>
<dbReference type="Proteomes" id="UP000305778">
    <property type="component" value="Unassembled WGS sequence"/>
</dbReference>
<dbReference type="Gene3D" id="3.30.390.30">
    <property type="match status" value="1"/>
</dbReference>
<evidence type="ECO:0000256" key="3">
    <source>
        <dbReference type="ARBA" id="ARBA00022827"/>
    </source>
</evidence>
<evidence type="ECO:0000313" key="10">
    <source>
        <dbReference type="EMBL" id="TKA06559.1"/>
    </source>
</evidence>
<feature type="binding site" evidence="6">
    <location>
        <position position="53"/>
    </location>
    <ligand>
        <name>FAD</name>
        <dbReference type="ChEBI" id="CHEBI:57692"/>
    </ligand>
</feature>
<dbReference type="PRINTS" id="PR00368">
    <property type="entry name" value="FADPNR"/>
</dbReference>
<evidence type="ECO:0000256" key="4">
    <source>
        <dbReference type="ARBA" id="ARBA00023002"/>
    </source>
</evidence>
<reference evidence="10 11" key="1">
    <citation type="submission" date="2019-04" db="EMBL/GenBank/DDBJ databases">
        <title>Streptomyces oryziradicis sp. nov., a novel actinomycete isolated from rhizosphere soil of rice (Oryza sativa L.).</title>
        <authorList>
            <person name="Li C."/>
        </authorList>
    </citation>
    <scope>NUCLEOTIDE SEQUENCE [LARGE SCALE GENOMIC DNA]</scope>
    <source>
        <strain evidence="10 11">NEAU-C40</strain>
    </source>
</reference>
<evidence type="ECO:0000256" key="5">
    <source>
        <dbReference type="PIRSR" id="PIRSR000350-2"/>
    </source>
</evidence>
<dbReference type="GO" id="GO:0003955">
    <property type="term" value="F:NAD(P)H dehydrogenase (quinone) activity"/>
    <property type="evidence" value="ECO:0007669"/>
    <property type="project" value="TreeGrafter"/>
</dbReference>
<dbReference type="Gene3D" id="3.50.50.60">
    <property type="entry name" value="FAD/NAD(P)-binding domain"/>
    <property type="match status" value="2"/>
</dbReference>
<dbReference type="RefSeq" id="WP_136727334.1">
    <property type="nucleotide sequence ID" value="NZ_SUMC01000037.1"/>
</dbReference>
<feature type="disulfide bond" description="Redox-active" evidence="7">
    <location>
        <begin position="44"/>
        <end position="49"/>
    </location>
</feature>
<keyword evidence="6" id="KW-0520">NAD</keyword>
<dbReference type="InterPro" id="IPR004099">
    <property type="entry name" value="Pyr_nucl-diS_OxRdtase_dimer"/>
</dbReference>
<evidence type="ECO:0000313" key="11">
    <source>
        <dbReference type="Proteomes" id="UP000305778"/>
    </source>
</evidence>
<comment type="caution">
    <text evidence="10">The sequence shown here is derived from an EMBL/GenBank/DDBJ whole genome shotgun (WGS) entry which is preliminary data.</text>
</comment>
<feature type="binding site" evidence="6">
    <location>
        <position position="205"/>
    </location>
    <ligand>
        <name>NAD(+)</name>
        <dbReference type="ChEBI" id="CHEBI:57540"/>
    </ligand>
</feature>
<feature type="binding site" evidence="6">
    <location>
        <position position="273"/>
    </location>
    <ligand>
        <name>NAD(+)</name>
        <dbReference type="ChEBI" id="CHEBI:57540"/>
    </ligand>
</feature>
<keyword evidence="11" id="KW-1185">Reference proteome</keyword>
<dbReference type="Pfam" id="PF07992">
    <property type="entry name" value="Pyr_redox_2"/>
    <property type="match status" value="1"/>
</dbReference>
<dbReference type="Pfam" id="PF02852">
    <property type="entry name" value="Pyr_redox_dim"/>
    <property type="match status" value="1"/>
</dbReference>
<dbReference type="PIRSF" id="PIRSF000350">
    <property type="entry name" value="Mercury_reductase_MerA"/>
    <property type="match status" value="1"/>
</dbReference>
<dbReference type="FunFam" id="3.30.390.30:FF:000001">
    <property type="entry name" value="Dihydrolipoyl dehydrogenase"/>
    <property type="match status" value="1"/>
</dbReference>
<dbReference type="InterPro" id="IPR001100">
    <property type="entry name" value="Pyr_nuc-diS_OxRdtase"/>
</dbReference>
<organism evidence="10 11">
    <name type="scientific">Actinacidiphila oryziradicis</name>
    <dbReference type="NCBI Taxonomy" id="2571141"/>
    <lineage>
        <taxon>Bacteria</taxon>
        <taxon>Bacillati</taxon>
        <taxon>Actinomycetota</taxon>
        <taxon>Actinomycetes</taxon>
        <taxon>Kitasatosporales</taxon>
        <taxon>Streptomycetaceae</taxon>
        <taxon>Actinacidiphila</taxon>
    </lineage>
</organism>
<protein>
    <submittedName>
        <fullName evidence="10">Mercuric reductase</fullName>
    </submittedName>
</protein>
<dbReference type="SUPFAM" id="SSF55424">
    <property type="entry name" value="FAD/NAD-linked reductases, dimerisation (C-terminal) domain"/>
    <property type="match status" value="1"/>
</dbReference>
<evidence type="ECO:0000256" key="2">
    <source>
        <dbReference type="ARBA" id="ARBA00022630"/>
    </source>
</evidence>
<evidence type="ECO:0000259" key="9">
    <source>
        <dbReference type="Pfam" id="PF07992"/>
    </source>
</evidence>
<comment type="cofactor">
    <cofactor evidence="6">
        <name>FAD</name>
        <dbReference type="ChEBI" id="CHEBI:57692"/>
    </cofactor>
    <text evidence="6">Binds 1 FAD per subunit.</text>
</comment>
<accession>A0A4V5N1N2</accession>
<dbReference type="PRINTS" id="PR00411">
    <property type="entry name" value="PNDRDTASEI"/>
</dbReference>
<evidence type="ECO:0000259" key="8">
    <source>
        <dbReference type="Pfam" id="PF02852"/>
    </source>
</evidence>
<feature type="domain" description="FAD/NAD(P)-binding" evidence="9">
    <location>
        <begin position="7"/>
        <end position="327"/>
    </location>
</feature>